<gene>
    <name evidence="2" type="ORF">AA0113_g12109</name>
</gene>
<sequence>MTMIRIDHPAVRLDWWLYRWGRETLLTTSETFELFHTSIPWEQLPKTFQDAINIARELGIEHMWIDSLCIIQDDLIDWEIESGKMADIYKSALLTIMAASASDSQGGFFPDRAIIKKLVALPYTDASGTTELSVFVGRRPPNFRTVLSAAPLFQRGWVFQERLMSKRKLIFGETQTYWECHGVVLSESNIQSQGPLEIRQTQNDAAFQVFTGPIHKMNTTSDPISPVFLWRNVVSQYSPCALTYEADRLPALSGIARTFARRFGGSYGAGLWQDQMPYNLLWFASYQASKETYKGEYCAPSWSWASIRDGVHFDTPGGMLELEILSINIKLAGQDPYGRVCPGSSMCVRGRLRSGTLVRREGYEHKVWLYSEHGRLDNMGYLDRYDENLPLEVVYLEVSSGRVQTHRDATCLLLRRIGADKHFRRVGMANLQTVVLNEDYLFHGLGKEAITLV</sequence>
<protein>
    <recommendedName>
        <fullName evidence="1">Heterokaryon incompatibility domain-containing protein</fullName>
    </recommendedName>
</protein>
<evidence type="ECO:0000259" key="1">
    <source>
        <dbReference type="Pfam" id="PF06985"/>
    </source>
</evidence>
<dbReference type="Proteomes" id="UP000293823">
    <property type="component" value="Unassembled WGS sequence"/>
</dbReference>
<dbReference type="EMBL" id="PEJP01000085">
    <property type="protein sequence ID" value="RYO28951.1"/>
    <property type="molecule type" value="Genomic_DNA"/>
</dbReference>
<dbReference type="OrthoDB" id="5362512at2759"/>
<evidence type="ECO:0000313" key="2">
    <source>
        <dbReference type="EMBL" id="RYO28951.1"/>
    </source>
</evidence>
<dbReference type="Pfam" id="PF06985">
    <property type="entry name" value="HET"/>
    <property type="match status" value="1"/>
</dbReference>
<feature type="domain" description="Heterokaryon incompatibility" evidence="1">
    <location>
        <begin position="18"/>
        <end position="161"/>
    </location>
</feature>
<accession>A0A4Q4PZ06</accession>
<proteinExistence type="predicted"/>
<dbReference type="AlphaFoldDB" id="A0A4Q4PZ06"/>
<dbReference type="PANTHER" id="PTHR33112:SF16">
    <property type="entry name" value="HETEROKARYON INCOMPATIBILITY DOMAIN-CONTAINING PROTEIN"/>
    <property type="match status" value="1"/>
</dbReference>
<keyword evidence="3" id="KW-1185">Reference proteome</keyword>
<dbReference type="PANTHER" id="PTHR33112">
    <property type="entry name" value="DOMAIN PROTEIN, PUTATIVE-RELATED"/>
    <property type="match status" value="1"/>
</dbReference>
<dbReference type="InterPro" id="IPR010730">
    <property type="entry name" value="HET"/>
</dbReference>
<evidence type="ECO:0000313" key="3">
    <source>
        <dbReference type="Proteomes" id="UP000293823"/>
    </source>
</evidence>
<name>A0A4Q4PZ06_9PLEO</name>
<reference evidence="3" key="1">
    <citation type="journal article" date="2019" name="bioRxiv">
        <title>Genomics, evolutionary history and diagnostics of the Alternaria alternata species group including apple and Asian pear pathotypes.</title>
        <authorList>
            <person name="Armitage A.D."/>
            <person name="Cockerton H.M."/>
            <person name="Sreenivasaprasad S."/>
            <person name="Woodhall J.W."/>
            <person name="Lane C.R."/>
            <person name="Harrison R.J."/>
            <person name="Clarkson J.P."/>
        </authorList>
    </citation>
    <scope>NUCLEOTIDE SEQUENCE [LARGE SCALE GENOMIC DNA]</scope>
    <source>
        <strain evidence="3">RGR 97.0016</strain>
    </source>
</reference>
<organism evidence="2 3">
    <name type="scientific">Alternaria arborescens</name>
    <dbReference type="NCBI Taxonomy" id="156630"/>
    <lineage>
        <taxon>Eukaryota</taxon>
        <taxon>Fungi</taxon>
        <taxon>Dikarya</taxon>
        <taxon>Ascomycota</taxon>
        <taxon>Pezizomycotina</taxon>
        <taxon>Dothideomycetes</taxon>
        <taxon>Pleosporomycetidae</taxon>
        <taxon>Pleosporales</taxon>
        <taxon>Pleosporineae</taxon>
        <taxon>Pleosporaceae</taxon>
        <taxon>Alternaria</taxon>
        <taxon>Alternaria sect. Alternaria</taxon>
    </lineage>
</organism>
<comment type="caution">
    <text evidence="2">The sequence shown here is derived from an EMBL/GenBank/DDBJ whole genome shotgun (WGS) entry which is preliminary data.</text>
</comment>